<comment type="caution">
    <text evidence="1">The sequence shown here is derived from an EMBL/GenBank/DDBJ whole genome shotgun (WGS) entry which is preliminary data.</text>
</comment>
<accession>A0ACC2YH00</accession>
<keyword evidence="2" id="KW-1185">Reference proteome</keyword>
<protein>
    <submittedName>
        <fullName evidence="1">Uncharacterized protein</fullName>
    </submittedName>
</protein>
<proteinExistence type="predicted"/>
<gene>
    <name evidence="1" type="ORF">H2199_008912</name>
</gene>
<organism evidence="1 2">
    <name type="scientific">Coniosporium tulheliwenetii</name>
    <dbReference type="NCBI Taxonomy" id="3383036"/>
    <lineage>
        <taxon>Eukaryota</taxon>
        <taxon>Fungi</taxon>
        <taxon>Dikarya</taxon>
        <taxon>Ascomycota</taxon>
        <taxon>Pezizomycotina</taxon>
        <taxon>Dothideomycetes</taxon>
        <taxon>Dothideomycetes incertae sedis</taxon>
        <taxon>Coniosporium</taxon>
    </lineage>
</organism>
<dbReference type="Proteomes" id="UP001172680">
    <property type="component" value="Unassembled WGS sequence"/>
</dbReference>
<evidence type="ECO:0000313" key="1">
    <source>
        <dbReference type="EMBL" id="KAJ9634627.1"/>
    </source>
</evidence>
<dbReference type="EMBL" id="JAPDRP010000031">
    <property type="protein sequence ID" value="KAJ9634627.1"/>
    <property type="molecule type" value="Genomic_DNA"/>
</dbReference>
<name>A0ACC2YH00_9PEZI</name>
<reference evidence="1" key="1">
    <citation type="submission" date="2022-10" db="EMBL/GenBank/DDBJ databases">
        <title>Culturing micro-colonial fungi from biological soil crusts in the Mojave desert and describing Neophaeococcomyces mojavensis, and introducing the new genera and species Taxawa tesnikishii.</title>
        <authorList>
            <person name="Kurbessoian T."/>
            <person name="Stajich J.E."/>
        </authorList>
    </citation>
    <scope>NUCLEOTIDE SEQUENCE</scope>
    <source>
        <strain evidence="1">JES_115</strain>
    </source>
</reference>
<sequence length="543" mass="62182">MAIKRSSSLSGSPAKRQRIGSSSPSTNTQSTRDTSYSVETEPERKDVYSTLTEELHRMILGNIAKDDKFEPEEDDWLDHRPEKLNLALTKFDDAYWDSLRTLLSLNKAIRYAVLQHLLDNEIMRIFVEPSDDGQALEVQDIGYPALTLGAFASPDAPRFEPRYLVIIFDLDSYEIPLANTSALSAALSPLLPNIFARLRNLTLVLRPARRRKTNRYGGRRRLSSEITWVQDNLESQFWRLWRKFVQEHPVRARSSFRICGALEQAIKQKKSILSLPNEILDPIFDLVLFSTKLGRRGRKSAAFYKIHRLQWIPLLLVSHRFFELGIRHLLTNDLFVFESLKDDRASRADITNIEWLPGPKLVAPDKFYPVKRPLGDSFRQLDGILLLSSLPNMSFRPIPDPLPLVTKLRIEIELPAIQMYSLSPLLFGDYVTHPFLQDSTSAAEVKKWFEAELAPQKAEYHLGILADLPFKNLKFLHLHANISGWWIIRPECWEAQAGWIGQYLFKIKILDRATTVKVTTSMGQSNLEGLIWGVMSKLSADSL</sequence>
<evidence type="ECO:0000313" key="2">
    <source>
        <dbReference type="Proteomes" id="UP001172680"/>
    </source>
</evidence>